<evidence type="ECO:0000313" key="2">
    <source>
        <dbReference type="EMBL" id="KAK9677161.1"/>
    </source>
</evidence>
<comment type="caution">
    <text evidence="2">The sequence shown here is derived from an EMBL/GenBank/DDBJ whole genome shotgun (WGS) entry which is preliminary data.</text>
</comment>
<organism evidence="2 3">
    <name type="scientific">Saponaria officinalis</name>
    <name type="common">Common soapwort</name>
    <name type="synonym">Lychnis saponaria</name>
    <dbReference type="NCBI Taxonomy" id="3572"/>
    <lineage>
        <taxon>Eukaryota</taxon>
        <taxon>Viridiplantae</taxon>
        <taxon>Streptophyta</taxon>
        <taxon>Embryophyta</taxon>
        <taxon>Tracheophyta</taxon>
        <taxon>Spermatophyta</taxon>
        <taxon>Magnoliopsida</taxon>
        <taxon>eudicotyledons</taxon>
        <taxon>Gunneridae</taxon>
        <taxon>Pentapetalae</taxon>
        <taxon>Caryophyllales</taxon>
        <taxon>Caryophyllaceae</taxon>
        <taxon>Caryophylleae</taxon>
        <taxon>Saponaria</taxon>
    </lineage>
</organism>
<keyword evidence="3" id="KW-1185">Reference proteome</keyword>
<feature type="signal peptide" evidence="1">
    <location>
        <begin position="1"/>
        <end position="29"/>
    </location>
</feature>
<feature type="chain" id="PRO_5043665449" description="Thionin-like protein" evidence="1">
    <location>
        <begin position="30"/>
        <end position="115"/>
    </location>
</feature>
<evidence type="ECO:0000313" key="3">
    <source>
        <dbReference type="Proteomes" id="UP001443914"/>
    </source>
</evidence>
<gene>
    <name evidence="2" type="ORF">RND81_11G124700</name>
</gene>
<reference evidence="2" key="1">
    <citation type="submission" date="2024-03" db="EMBL/GenBank/DDBJ databases">
        <title>WGS assembly of Saponaria officinalis var. Norfolk2.</title>
        <authorList>
            <person name="Jenkins J."/>
            <person name="Shu S."/>
            <person name="Grimwood J."/>
            <person name="Barry K."/>
            <person name="Goodstein D."/>
            <person name="Schmutz J."/>
            <person name="Leebens-Mack J."/>
            <person name="Osbourn A."/>
        </authorList>
    </citation>
    <scope>NUCLEOTIDE SEQUENCE [LARGE SCALE GENOMIC DNA]</scope>
    <source>
        <strain evidence="2">JIC</strain>
    </source>
</reference>
<evidence type="ECO:0008006" key="4">
    <source>
        <dbReference type="Google" id="ProtNLM"/>
    </source>
</evidence>
<dbReference type="PANTHER" id="PTHR36312">
    <property type="entry name" value="THIONIN-LIKE PROTEIN 1"/>
    <property type="match status" value="1"/>
</dbReference>
<sequence>MEGLIAKKNLSVALILIIISGVFVNQSSAKFGACVGKCALGCVINPNPLFCGAQCIFKCIGHFQISTNQVGNVDPNLNCHYDCAISRCLPLIAQKITGKKVEKCVDECELCIKNN</sequence>
<accession>A0AAW1HLK7</accession>
<dbReference type="InterPro" id="IPR038975">
    <property type="entry name" value="THNL"/>
</dbReference>
<dbReference type="Proteomes" id="UP001443914">
    <property type="component" value="Unassembled WGS sequence"/>
</dbReference>
<dbReference type="AlphaFoldDB" id="A0AAW1HLK7"/>
<dbReference type="EMBL" id="JBDFQZ010000011">
    <property type="protein sequence ID" value="KAK9677161.1"/>
    <property type="molecule type" value="Genomic_DNA"/>
</dbReference>
<proteinExistence type="predicted"/>
<name>A0AAW1HLK7_SAPOF</name>
<evidence type="ECO:0000256" key="1">
    <source>
        <dbReference type="SAM" id="SignalP"/>
    </source>
</evidence>
<keyword evidence="1" id="KW-0732">Signal</keyword>
<dbReference type="PANTHER" id="PTHR36312:SF1">
    <property type="entry name" value="OS01G0594500 PROTEIN"/>
    <property type="match status" value="1"/>
</dbReference>
<protein>
    <recommendedName>
        <fullName evidence="4">Thionin-like protein</fullName>
    </recommendedName>
</protein>